<evidence type="ECO:0000256" key="1">
    <source>
        <dbReference type="SAM" id="MobiDB-lite"/>
    </source>
</evidence>
<accession>A0A1X6PCR2</accession>
<feature type="compositionally biased region" description="Gly residues" evidence="1">
    <location>
        <begin position="120"/>
        <end position="136"/>
    </location>
</feature>
<feature type="region of interest" description="Disordered" evidence="1">
    <location>
        <begin position="115"/>
        <end position="136"/>
    </location>
</feature>
<proteinExistence type="predicted"/>
<sequence>MSPAGDAEHVAVLAALDSEYAGRLRPAGIRPSPAGEMQPTPAVGSSGGVGRGGGDGGGGGGACGGGGGDGGVPAFARQSPAREAVLVADLADRDAEVAGCRRPAGIRPSHFDEMRASSATGGGGCGGGGGGGGGRGGGDGGVPALARLSSACEAELVADLAAPDAEEAGLRRPAGIRPSSAGDMQASSAIGGGGGGGGAGGGGGVDGGAGVPTLARLSPAREAELVAGLEALDAEEAGRWRPEGVQPSFAGKMLA</sequence>
<organism evidence="2 3">
    <name type="scientific">Porphyra umbilicalis</name>
    <name type="common">Purple laver</name>
    <name type="synonym">Red alga</name>
    <dbReference type="NCBI Taxonomy" id="2786"/>
    <lineage>
        <taxon>Eukaryota</taxon>
        <taxon>Rhodophyta</taxon>
        <taxon>Bangiophyceae</taxon>
        <taxon>Bangiales</taxon>
        <taxon>Bangiaceae</taxon>
        <taxon>Porphyra</taxon>
    </lineage>
</organism>
<feature type="compositionally biased region" description="Gly residues" evidence="1">
    <location>
        <begin position="190"/>
        <end position="204"/>
    </location>
</feature>
<keyword evidence="3" id="KW-1185">Reference proteome</keyword>
<evidence type="ECO:0000313" key="3">
    <source>
        <dbReference type="Proteomes" id="UP000218209"/>
    </source>
</evidence>
<name>A0A1X6PCR2_PORUM</name>
<dbReference type="AlphaFoldDB" id="A0A1X6PCR2"/>
<reference evidence="2 3" key="1">
    <citation type="submission" date="2017-03" db="EMBL/GenBank/DDBJ databases">
        <title>WGS assembly of Porphyra umbilicalis.</title>
        <authorList>
            <person name="Brawley S.H."/>
            <person name="Blouin N.A."/>
            <person name="Ficko-Blean E."/>
            <person name="Wheeler G.L."/>
            <person name="Lohr M."/>
            <person name="Goodson H.V."/>
            <person name="Jenkins J.W."/>
            <person name="Blaby-Haas C.E."/>
            <person name="Helliwell K.E."/>
            <person name="Chan C."/>
            <person name="Marriage T."/>
            <person name="Bhattacharya D."/>
            <person name="Klein A.S."/>
            <person name="Badis Y."/>
            <person name="Brodie J."/>
            <person name="Cao Y."/>
            <person name="Collen J."/>
            <person name="Dittami S.M."/>
            <person name="Gachon C.M."/>
            <person name="Green B.R."/>
            <person name="Karpowicz S."/>
            <person name="Kim J.W."/>
            <person name="Kudahl U."/>
            <person name="Lin S."/>
            <person name="Michel G."/>
            <person name="Mittag M."/>
            <person name="Olson B.J."/>
            <person name="Pangilinan J."/>
            <person name="Peng Y."/>
            <person name="Qiu H."/>
            <person name="Shu S."/>
            <person name="Singer J.T."/>
            <person name="Smith A.G."/>
            <person name="Sprecher B.N."/>
            <person name="Wagner V."/>
            <person name="Wang W."/>
            <person name="Wang Z.-Y."/>
            <person name="Yan J."/>
            <person name="Yarish C."/>
            <person name="Zoeuner-Riek S."/>
            <person name="Zhuang Y."/>
            <person name="Zou Y."/>
            <person name="Lindquist E.A."/>
            <person name="Grimwood J."/>
            <person name="Barry K."/>
            <person name="Rokhsar D.S."/>
            <person name="Schmutz J."/>
            <person name="Stiller J.W."/>
            <person name="Grossman A.R."/>
            <person name="Prochnik S.E."/>
        </authorList>
    </citation>
    <scope>NUCLEOTIDE SEQUENCE [LARGE SCALE GENOMIC DNA]</scope>
    <source>
        <strain evidence="2">4086291</strain>
    </source>
</reference>
<gene>
    <name evidence="2" type="ORF">BU14_0103s0052</name>
</gene>
<evidence type="ECO:0000313" key="2">
    <source>
        <dbReference type="EMBL" id="OSX78709.1"/>
    </source>
</evidence>
<feature type="compositionally biased region" description="Gly residues" evidence="1">
    <location>
        <begin position="45"/>
        <end position="65"/>
    </location>
</feature>
<feature type="region of interest" description="Disordered" evidence="1">
    <location>
        <begin position="25"/>
        <end position="65"/>
    </location>
</feature>
<dbReference type="Proteomes" id="UP000218209">
    <property type="component" value="Unassembled WGS sequence"/>
</dbReference>
<dbReference type="EMBL" id="KV918807">
    <property type="protein sequence ID" value="OSX78709.1"/>
    <property type="molecule type" value="Genomic_DNA"/>
</dbReference>
<feature type="region of interest" description="Disordered" evidence="1">
    <location>
        <begin position="167"/>
        <end position="204"/>
    </location>
</feature>
<protein>
    <submittedName>
        <fullName evidence="2">Uncharacterized protein</fullName>
    </submittedName>
</protein>